<comment type="caution">
    <text evidence="3">The sequence shown here is derived from an EMBL/GenBank/DDBJ whole genome shotgun (WGS) entry which is preliminary data.</text>
</comment>
<feature type="non-terminal residue" evidence="3">
    <location>
        <position position="84"/>
    </location>
</feature>
<evidence type="ECO:0000256" key="2">
    <source>
        <dbReference type="SAM" id="Phobius"/>
    </source>
</evidence>
<dbReference type="Proteomes" id="UP001529510">
    <property type="component" value="Unassembled WGS sequence"/>
</dbReference>
<evidence type="ECO:0000313" key="3">
    <source>
        <dbReference type="EMBL" id="KAL0180375.1"/>
    </source>
</evidence>
<dbReference type="EMBL" id="JAMKFB020000012">
    <property type="protein sequence ID" value="KAL0180375.1"/>
    <property type="molecule type" value="Genomic_DNA"/>
</dbReference>
<accession>A0ABD0Q257</accession>
<reference evidence="3 4" key="1">
    <citation type="submission" date="2024-05" db="EMBL/GenBank/DDBJ databases">
        <title>Genome sequencing and assembly of Indian major carp, Cirrhinus mrigala (Hamilton, 1822).</title>
        <authorList>
            <person name="Mohindra V."/>
            <person name="Chowdhury L.M."/>
            <person name="Lal K."/>
            <person name="Jena J.K."/>
        </authorList>
    </citation>
    <scope>NUCLEOTIDE SEQUENCE [LARGE SCALE GENOMIC DNA]</scope>
    <source>
        <strain evidence="3">CM1030</strain>
        <tissue evidence="3">Blood</tissue>
    </source>
</reference>
<feature type="compositionally biased region" description="Basic and acidic residues" evidence="1">
    <location>
        <begin position="59"/>
        <end position="77"/>
    </location>
</feature>
<keyword evidence="2" id="KW-1133">Transmembrane helix</keyword>
<keyword evidence="2" id="KW-0472">Membrane</keyword>
<evidence type="ECO:0000313" key="4">
    <source>
        <dbReference type="Proteomes" id="UP001529510"/>
    </source>
</evidence>
<proteinExistence type="predicted"/>
<keyword evidence="4" id="KW-1185">Reference proteome</keyword>
<name>A0ABD0Q257_CIRMR</name>
<evidence type="ECO:0000256" key="1">
    <source>
        <dbReference type="SAM" id="MobiDB-lite"/>
    </source>
</evidence>
<protein>
    <submittedName>
        <fullName evidence="3">Uncharacterized protein</fullName>
    </submittedName>
</protein>
<feature type="region of interest" description="Disordered" evidence="1">
    <location>
        <begin position="59"/>
        <end position="84"/>
    </location>
</feature>
<keyword evidence="2" id="KW-0812">Transmembrane</keyword>
<organism evidence="3 4">
    <name type="scientific">Cirrhinus mrigala</name>
    <name type="common">Mrigala</name>
    <dbReference type="NCBI Taxonomy" id="683832"/>
    <lineage>
        <taxon>Eukaryota</taxon>
        <taxon>Metazoa</taxon>
        <taxon>Chordata</taxon>
        <taxon>Craniata</taxon>
        <taxon>Vertebrata</taxon>
        <taxon>Euteleostomi</taxon>
        <taxon>Actinopterygii</taxon>
        <taxon>Neopterygii</taxon>
        <taxon>Teleostei</taxon>
        <taxon>Ostariophysi</taxon>
        <taxon>Cypriniformes</taxon>
        <taxon>Cyprinidae</taxon>
        <taxon>Labeoninae</taxon>
        <taxon>Labeonini</taxon>
        <taxon>Cirrhinus</taxon>
    </lineage>
</organism>
<feature type="transmembrane region" description="Helical" evidence="2">
    <location>
        <begin position="20"/>
        <end position="37"/>
    </location>
</feature>
<dbReference type="AlphaFoldDB" id="A0ABD0Q257"/>
<sequence length="84" mass="9164">MELAARFIALARKDLPLLDYAIVFSQLAVLMAVALIYNTSGPRAQPTITPLRGAKTAHARCDQRAIAEESNRAEDQPGTRASRI</sequence>
<gene>
    <name evidence="3" type="ORF">M9458_025817</name>
</gene>